<dbReference type="Proteomes" id="UP000283087">
    <property type="component" value="Unassembled WGS sequence"/>
</dbReference>
<gene>
    <name evidence="1" type="ORF">EH243_15990</name>
</gene>
<evidence type="ECO:0000313" key="1">
    <source>
        <dbReference type="EMBL" id="RTE64736.1"/>
    </source>
</evidence>
<dbReference type="EMBL" id="RQXW01000018">
    <property type="protein sequence ID" value="RTE64736.1"/>
    <property type="molecule type" value="Genomic_DNA"/>
</dbReference>
<dbReference type="AlphaFoldDB" id="A0A430KMQ9"/>
<comment type="caution">
    <text evidence="1">The sequence shown here is derived from an EMBL/GenBank/DDBJ whole genome shotgun (WGS) entry which is preliminary data.</text>
</comment>
<keyword evidence="2" id="KW-1185">Reference proteome</keyword>
<name>A0A430KMQ9_9GAMM</name>
<dbReference type="OrthoDB" id="6115147at2"/>
<sequence>MRTEQLALPGNDQFMVEFRGIPTPEVQGMLVEIINQPDQWDVRPHPNDSTRLIILRQDTPLCSLIPDFNPKTNTAQRRTRWTSAVNG</sequence>
<dbReference type="RefSeq" id="WP_126159666.1">
    <property type="nucleotide sequence ID" value="NZ_RQXW01000018.1"/>
</dbReference>
<evidence type="ECO:0000313" key="2">
    <source>
        <dbReference type="Proteomes" id="UP000283087"/>
    </source>
</evidence>
<reference evidence="1 2" key="1">
    <citation type="submission" date="2018-11" db="EMBL/GenBank/DDBJ databases">
        <title>The draft genome sequence of Amphritea opalescens ANRC-JH13T.</title>
        <authorList>
            <person name="Fang Z."/>
            <person name="Zhang Y."/>
            <person name="Han X."/>
        </authorList>
    </citation>
    <scope>NUCLEOTIDE SEQUENCE [LARGE SCALE GENOMIC DNA]</scope>
    <source>
        <strain evidence="1 2">ANRC-JH13</strain>
    </source>
</reference>
<organism evidence="1 2">
    <name type="scientific">Amphritea opalescens</name>
    <dbReference type="NCBI Taxonomy" id="2490544"/>
    <lineage>
        <taxon>Bacteria</taxon>
        <taxon>Pseudomonadati</taxon>
        <taxon>Pseudomonadota</taxon>
        <taxon>Gammaproteobacteria</taxon>
        <taxon>Oceanospirillales</taxon>
        <taxon>Oceanospirillaceae</taxon>
        <taxon>Amphritea</taxon>
    </lineage>
</organism>
<protein>
    <submittedName>
        <fullName evidence="1">Uncharacterized protein</fullName>
    </submittedName>
</protein>
<accession>A0A430KMQ9</accession>
<proteinExistence type="predicted"/>